<evidence type="ECO:0000313" key="2">
    <source>
        <dbReference type="EMBL" id="MBS9476195.1"/>
    </source>
</evidence>
<protein>
    <recommendedName>
        <fullName evidence="4">DUF4150 domain-containing protein</fullName>
    </recommendedName>
</protein>
<reference evidence="2" key="1">
    <citation type="submission" date="2021-05" db="EMBL/GenBank/DDBJ databases">
        <authorList>
            <person name="Sun Q."/>
            <person name="Inoue M."/>
        </authorList>
    </citation>
    <scope>NUCLEOTIDE SEQUENCE</scope>
    <source>
        <strain evidence="2">VKM B-3255</strain>
    </source>
</reference>
<dbReference type="Proteomes" id="UP001166585">
    <property type="component" value="Unassembled WGS sequence"/>
</dbReference>
<keyword evidence="3" id="KW-1185">Reference proteome</keyword>
<dbReference type="RefSeq" id="WP_213754055.1">
    <property type="nucleotide sequence ID" value="NZ_JAHCQH010000014.1"/>
</dbReference>
<comment type="caution">
    <text evidence="2">The sequence shown here is derived from an EMBL/GenBank/DDBJ whole genome shotgun (WGS) entry which is preliminary data.</text>
</comment>
<organism evidence="2 3">
    <name type="scientific">Ancylobacter radicis</name>
    <dbReference type="NCBI Taxonomy" id="2836179"/>
    <lineage>
        <taxon>Bacteria</taxon>
        <taxon>Pseudomonadati</taxon>
        <taxon>Pseudomonadota</taxon>
        <taxon>Alphaproteobacteria</taxon>
        <taxon>Hyphomicrobiales</taxon>
        <taxon>Xanthobacteraceae</taxon>
        <taxon>Ancylobacter</taxon>
    </lineage>
</organism>
<dbReference type="EMBL" id="JAHCQH010000014">
    <property type="protein sequence ID" value="MBS9476195.1"/>
    <property type="molecule type" value="Genomic_DNA"/>
</dbReference>
<feature type="chain" id="PRO_5046115587" description="DUF4150 domain-containing protein" evidence="1">
    <location>
        <begin position="19"/>
        <end position="98"/>
    </location>
</feature>
<feature type="signal peptide" evidence="1">
    <location>
        <begin position="1"/>
        <end position="18"/>
    </location>
</feature>
<evidence type="ECO:0000313" key="3">
    <source>
        <dbReference type="Proteomes" id="UP001166585"/>
    </source>
</evidence>
<proteinExistence type="predicted"/>
<evidence type="ECO:0008006" key="4">
    <source>
        <dbReference type="Google" id="ProtNLM"/>
    </source>
</evidence>
<evidence type="ECO:0000256" key="1">
    <source>
        <dbReference type="SAM" id="SignalP"/>
    </source>
</evidence>
<name>A0ABS5R4R6_9HYPH</name>
<gene>
    <name evidence="2" type="ORF">KIP89_03655</name>
</gene>
<keyword evidence="1" id="KW-0732">Signal</keyword>
<sequence>MRKALLALACLSSLPAAAHQAPGGWSYDMACCSGQDCRPVEPGEVTASPNGYEVAPTGEVVPFNSPKVRPSGDGAMHRCMHGGVTTAPTICIYVPGGV</sequence>
<accession>A0ABS5R4R6</accession>